<gene>
    <name evidence="1" type="ORF">A7R87_002345</name>
    <name evidence="2" type="ORF">A7R87_003375</name>
</gene>
<protein>
    <submittedName>
        <fullName evidence="2">Uncharacterized protein</fullName>
    </submittedName>
</protein>
<dbReference type="AlphaFoldDB" id="A0A8E9ZDR3"/>
<dbReference type="EMBL" id="CP075140">
    <property type="protein sequence ID" value="QWJ65653.1"/>
    <property type="molecule type" value="Genomic_DNA"/>
</dbReference>
<dbReference type="RefSeq" id="WP_154707550.1">
    <property type="nucleotide sequence ID" value="NZ_CP075140.1"/>
</dbReference>
<name>A0A8E9ZDR3_SALER</name>
<sequence length="51" mass="5855">MMKTPNEVRTLGIIHSGSNIINVIYENQSSKPVDFLYPEFQKKLNQSVTDE</sequence>
<evidence type="ECO:0000313" key="1">
    <source>
        <dbReference type="EMBL" id="QWJ65462.1"/>
    </source>
</evidence>
<evidence type="ECO:0000313" key="2">
    <source>
        <dbReference type="EMBL" id="QWJ65653.1"/>
    </source>
</evidence>
<reference evidence="2" key="1">
    <citation type="submission" date="2016-09" db="EMBL/GenBank/DDBJ databases">
        <authorList>
            <person name="Bell R."/>
        </authorList>
    </citation>
    <scope>NUCLEOTIDE SEQUENCE</scope>
    <source>
        <strain evidence="2">CFSAN044865</strain>
    </source>
</reference>
<dbReference type="EMBL" id="CP075140">
    <property type="protein sequence ID" value="QWJ65462.1"/>
    <property type="molecule type" value="Genomic_DNA"/>
</dbReference>
<organism evidence="2">
    <name type="scientific">Salmonella enterica</name>
    <name type="common">Salmonella choleraesuis</name>
    <dbReference type="NCBI Taxonomy" id="28901"/>
    <lineage>
        <taxon>Bacteria</taxon>
        <taxon>Pseudomonadati</taxon>
        <taxon>Pseudomonadota</taxon>
        <taxon>Gammaproteobacteria</taxon>
        <taxon>Enterobacterales</taxon>
        <taxon>Enterobacteriaceae</taxon>
        <taxon>Salmonella</taxon>
    </lineage>
</organism>
<proteinExistence type="predicted"/>
<reference evidence="2" key="2">
    <citation type="submission" date="2021-05" db="EMBL/GenBank/DDBJ databases">
        <title>Whole genome PacBio Sequel sequence of Salmonella enterica subsp. enterica.</title>
        <authorList>
            <person name="Hoffmann M."/>
            <person name="Balkey M."/>
            <person name="Luo Y."/>
        </authorList>
    </citation>
    <scope>NUCLEOTIDE SEQUENCE</scope>
    <source>
        <strain evidence="2">CFSAN044865</strain>
    </source>
</reference>
<accession>A0A8E9ZDR3</accession>